<name>A0AAW0D574_9AGAR</name>
<organism evidence="2 3">
    <name type="scientific">Paramarasmius palmivorus</name>
    <dbReference type="NCBI Taxonomy" id="297713"/>
    <lineage>
        <taxon>Eukaryota</taxon>
        <taxon>Fungi</taxon>
        <taxon>Dikarya</taxon>
        <taxon>Basidiomycota</taxon>
        <taxon>Agaricomycotina</taxon>
        <taxon>Agaricomycetes</taxon>
        <taxon>Agaricomycetidae</taxon>
        <taxon>Agaricales</taxon>
        <taxon>Marasmiineae</taxon>
        <taxon>Marasmiaceae</taxon>
        <taxon>Paramarasmius</taxon>
    </lineage>
</organism>
<accession>A0AAW0D574</accession>
<reference evidence="2 3" key="1">
    <citation type="submission" date="2024-01" db="EMBL/GenBank/DDBJ databases">
        <title>A draft genome for a cacao thread blight-causing isolate of Paramarasmius palmivorus.</title>
        <authorList>
            <person name="Baruah I.K."/>
            <person name="Bukari Y."/>
            <person name="Amoako-Attah I."/>
            <person name="Meinhardt L.W."/>
            <person name="Bailey B.A."/>
            <person name="Cohen S.P."/>
        </authorList>
    </citation>
    <scope>NUCLEOTIDE SEQUENCE [LARGE SCALE GENOMIC DNA]</scope>
    <source>
        <strain evidence="2 3">GH-12</strain>
    </source>
</reference>
<evidence type="ECO:0000256" key="1">
    <source>
        <dbReference type="SAM" id="SignalP"/>
    </source>
</evidence>
<proteinExistence type="predicted"/>
<gene>
    <name evidence="2" type="ORF">VNI00_007286</name>
</gene>
<evidence type="ECO:0000313" key="3">
    <source>
        <dbReference type="Proteomes" id="UP001383192"/>
    </source>
</evidence>
<protein>
    <submittedName>
        <fullName evidence="2">Uncharacterized protein</fullName>
    </submittedName>
</protein>
<dbReference type="AlphaFoldDB" id="A0AAW0D574"/>
<keyword evidence="1" id="KW-0732">Signal</keyword>
<dbReference type="Proteomes" id="UP001383192">
    <property type="component" value="Unassembled WGS sequence"/>
</dbReference>
<evidence type="ECO:0000313" key="2">
    <source>
        <dbReference type="EMBL" id="KAK7045861.1"/>
    </source>
</evidence>
<feature type="chain" id="PRO_5044001688" evidence="1">
    <location>
        <begin position="20"/>
        <end position="140"/>
    </location>
</feature>
<feature type="signal peptide" evidence="1">
    <location>
        <begin position="1"/>
        <end position="19"/>
    </location>
</feature>
<dbReference type="EMBL" id="JAYKXP010000023">
    <property type="protein sequence ID" value="KAK7045861.1"/>
    <property type="molecule type" value="Genomic_DNA"/>
</dbReference>
<sequence length="140" mass="15346">MFAKRCIRCLASFPALVSARFGVAPDSENTEAEEDDDVQTQEYLVLPHLRSLTLEICKGYWQAVVDPTATSIIHGVFALPSLEHLAYVSVGTMIHDPGSGSESPFVTSLSRMLERSKPLLTSFHSEGIPIKDVDLVSLLK</sequence>
<keyword evidence="3" id="KW-1185">Reference proteome</keyword>
<comment type="caution">
    <text evidence="2">The sequence shown here is derived from an EMBL/GenBank/DDBJ whole genome shotgun (WGS) entry which is preliminary data.</text>
</comment>